<sequence length="141" mass="15800">MMLGTAFPWLGQSLVVFDVVFLVVGLPSIVYVRLGFQDLVFDVLTSMLSFIARGRLHSLLISFRFVSISLSIIASLCSFHRISGGSPFHHVWHSRCAELVSWSFATDCDSGALGIYVPAFWWPFNYYSPSDPLSWSFALVL</sequence>
<reference evidence="2" key="1">
    <citation type="submission" date="2019-12" db="EMBL/GenBank/DDBJ databases">
        <title>Genome sequencing and annotation of Brassica cretica.</title>
        <authorList>
            <person name="Studholme D.J."/>
            <person name="Sarris P."/>
        </authorList>
    </citation>
    <scope>NUCLEOTIDE SEQUENCE</scope>
    <source>
        <strain evidence="2">PFS-109/04</strain>
        <tissue evidence="2">Leaf</tissue>
    </source>
</reference>
<accession>A0A8S9NMU7</accession>
<feature type="transmembrane region" description="Helical" evidence="1">
    <location>
        <begin position="12"/>
        <end position="36"/>
    </location>
</feature>
<dbReference type="EMBL" id="QGKX02001621">
    <property type="protein sequence ID" value="KAF3505132.1"/>
    <property type="molecule type" value="Genomic_DNA"/>
</dbReference>
<name>A0A8S9NMU7_BRACR</name>
<feature type="transmembrane region" description="Helical" evidence="1">
    <location>
        <begin position="56"/>
        <end position="79"/>
    </location>
</feature>
<organism evidence="2 3">
    <name type="scientific">Brassica cretica</name>
    <name type="common">Mustard</name>
    <dbReference type="NCBI Taxonomy" id="69181"/>
    <lineage>
        <taxon>Eukaryota</taxon>
        <taxon>Viridiplantae</taxon>
        <taxon>Streptophyta</taxon>
        <taxon>Embryophyta</taxon>
        <taxon>Tracheophyta</taxon>
        <taxon>Spermatophyta</taxon>
        <taxon>Magnoliopsida</taxon>
        <taxon>eudicotyledons</taxon>
        <taxon>Gunneridae</taxon>
        <taxon>Pentapetalae</taxon>
        <taxon>rosids</taxon>
        <taxon>malvids</taxon>
        <taxon>Brassicales</taxon>
        <taxon>Brassicaceae</taxon>
        <taxon>Brassiceae</taxon>
        <taxon>Brassica</taxon>
    </lineage>
</organism>
<keyword evidence="1" id="KW-1133">Transmembrane helix</keyword>
<gene>
    <name evidence="2" type="ORF">F2Q69_00043265</name>
</gene>
<dbReference type="Proteomes" id="UP000712600">
    <property type="component" value="Unassembled WGS sequence"/>
</dbReference>
<comment type="caution">
    <text evidence="2">The sequence shown here is derived from an EMBL/GenBank/DDBJ whole genome shotgun (WGS) entry which is preliminary data.</text>
</comment>
<keyword evidence="1" id="KW-0472">Membrane</keyword>
<evidence type="ECO:0000313" key="2">
    <source>
        <dbReference type="EMBL" id="KAF3505132.1"/>
    </source>
</evidence>
<evidence type="ECO:0000313" key="3">
    <source>
        <dbReference type="Proteomes" id="UP000712600"/>
    </source>
</evidence>
<keyword evidence="1" id="KW-0812">Transmembrane</keyword>
<evidence type="ECO:0000256" key="1">
    <source>
        <dbReference type="SAM" id="Phobius"/>
    </source>
</evidence>
<proteinExistence type="predicted"/>
<dbReference type="AlphaFoldDB" id="A0A8S9NMU7"/>
<protein>
    <submittedName>
        <fullName evidence="2">Uncharacterized protein</fullName>
    </submittedName>
</protein>